<evidence type="ECO:0000256" key="9">
    <source>
        <dbReference type="SAM" id="MobiDB-lite"/>
    </source>
</evidence>
<dbReference type="InterPro" id="IPR014756">
    <property type="entry name" value="Ig_E-set"/>
</dbReference>
<feature type="compositionally biased region" description="Polar residues" evidence="9">
    <location>
        <begin position="312"/>
        <end position="322"/>
    </location>
</feature>
<accession>A0AA39ICQ1</accession>
<feature type="region of interest" description="Disordered" evidence="9">
    <location>
        <begin position="126"/>
        <end position="156"/>
    </location>
</feature>
<dbReference type="GO" id="GO:0005667">
    <property type="term" value="C:transcription regulator complex"/>
    <property type="evidence" value="ECO:0007669"/>
    <property type="project" value="TreeGrafter"/>
</dbReference>
<evidence type="ECO:0000259" key="10">
    <source>
        <dbReference type="PROSITE" id="PS50254"/>
    </source>
</evidence>
<dbReference type="Gene3D" id="2.60.40.10">
    <property type="entry name" value="Immunoglobulins"/>
    <property type="match status" value="1"/>
</dbReference>
<keyword evidence="6" id="KW-0238">DNA-binding</keyword>
<dbReference type="AlphaFoldDB" id="A0AA39ICQ1"/>
<evidence type="ECO:0000256" key="5">
    <source>
        <dbReference type="ARBA" id="ARBA00023015"/>
    </source>
</evidence>
<dbReference type="InterPro" id="IPR013783">
    <property type="entry name" value="Ig-like_fold"/>
</dbReference>
<dbReference type="PROSITE" id="PS50888">
    <property type="entry name" value="BHLH"/>
    <property type="match status" value="1"/>
</dbReference>
<protein>
    <recommendedName>
        <fullName evidence="14">BHLH domain-containing protein</fullName>
    </recommendedName>
</protein>
<proteinExistence type="predicted"/>
<dbReference type="GO" id="GO:0000981">
    <property type="term" value="F:DNA-binding transcription factor activity, RNA polymerase II-specific"/>
    <property type="evidence" value="ECO:0007669"/>
    <property type="project" value="TreeGrafter"/>
</dbReference>
<feature type="compositionally biased region" description="Pro residues" evidence="9">
    <location>
        <begin position="145"/>
        <end position="155"/>
    </location>
</feature>
<dbReference type="GO" id="GO:0005634">
    <property type="term" value="C:nucleus"/>
    <property type="evidence" value="ECO:0007669"/>
    <property type="project" value="UniProtKB-SubCell"/>
</dbReference>
<keyword evidence="4" id="KW-0597">Phosphoprotein</keyword>
<evidence type="ECO:0000313" key="12">
    <source>
        <dbReference type="EMBL" id="KAK0421971.1"/>
    </source>
</evidence>
<evidence type="ECO:0000256" key="4">
    <source>
        <dbReference type="ARBA" id="ARBA00022553"/>
    </source>
</evidence>
<gene>
    <name evidence="12" type="ORF">QR680_007298</name>
</gene>
<dbReference type="Pfam" id="PF16179">
    <property type="entry name" value="RHD_dimer"/>
    <property type="match status" value="1"/>
</dbReference>
<dbReference type="PANTHER" id="PTHR12533">
    <property type="entry name" value="NFAT"/>
    <property type="match status" value="1"/>
</dbReference>
<evidence type="ECO:0000256" key="2">
    <source>
        <dbReference type="ARBA" id="ARBA00004496"/>
    </source>
</evidence>
<dbReference type="GO" id="GO:0046983">
    <property type="term" value="F:protein dimerization activity"/>
    <property type="evidence" value="ECO:0007669"/>
    <property type="project" value="InterPro"/>
</dbReference>
<reference evidence="12" key="1">
    <citation type="submission" date="2023-06" db="EMBL/GenBank/DDBJ databases">
        <title>Genomic analysis of the entomopathogenic nematode Steinernema hermaphroditum.</title>
        <authorList>
            <person name="Schwarz E.M."/>
            <person name="Heppert J.K."/>
            <person name="Baniya A."/>
            <person name="Schwartz H.T."/>
            <person name="Tan C.-H."/>
            <person name="Antoshechkin I."/>
            <person name="Sternberg P.W."/>
            <person name="Goodrich-Blair H."/>
            <person name="Dillman A.R."/>
        </authorList>
    </citation>
    <scope>NUCLEOTIDE SEQUENCE</scope>
    <source>
        <strain evidence="12">PS9179</strain>
        <tissue evidence="12">Whole animal</tissue>
    </source>
</reference>
<dbReference type="SUPFAM" id="SSF47459">
    <property type="entry name" value="HLH, helix-loop-helix DNA-binding domain"/>
    <property type="match status" value="1"/>
</dbReference>
<evidence type="ECO:0000256" key="7">
    <source>
        <dbReference type="ARBA" id="ARBA00023163"/>
    </source>
</evidence>
<dbReference type="InterPro" id="IPR031337">
    <property type="entry name" value="KDPG/KHG_AS_1"/>
</dbReference>
<dbReference type="InterPro" id="IPR011598">
    <property type="entry name" value="bHLH_dom"/>
</dbReference>
<feature type="domain" description="BHLH" evidence="11">
    <location>
        <begin position="54"/>
        <end position="108"/>
    </location>
</feature>
<sequence>MDETMTCESSDDSNPKSDTFFPDEEDLEPYVRRKRSEEERKQRTTFVDKEEHERHRKGVNSRERRRMHDLNDALDELRRVLPYSQNSSARKMTKINTLLLASNWIRHIQNENAELRREVAELRASKPVKDRLKSAATPPSNTSAPSPPQTTPPLPTVSLPLPFAPLLLRAPHPPPQMIPPLLPPSTCVKAVCGGVCFCVSGDASSPISSPVSQRSSNGVLKTDERREFFRRADLHGRAAYSHNHCLRGFLLARVRARAEPAGLALTVGRKFGSVQSAVSQQDLYALNEFLVPPKGSIEPQATVPVSPMPSRNIPSRTPSQTRKAPVVLTVVRQPEQQHRARYLSEGSRGAIKDRSGSSHCSVQLTGYYRPTRVEMYAGSGAGPVSAHPLYQLIPVSGKAANTTPCKAVTSSEGINCLEVTLRPENNMTALLDCVGILKICTYDVKQRRLTKSASNCSVRLVFRAFIPDPSGGPDTVIQTESEPIRCVQQLGVPEVFKMSLNTANARGGCDLFIIGRNFDRNTTVLFREYKEDGNLSWSAEAPIDKQYLHQCHIVCTVPTYHSLGRGGTVSVTVKCGSKLSHPTTFHFTPNPEDDDWRPPESPKYEIPSYDRGYEASYTPLGYGSLSHGPGSSGAYHHDDDEGPAFGKRMKLTEDAGVYF</sequence>
<dbReference type="InterPro" id="IPR011539">
    <property type="entry name" value="RHD_DNA_bind_dom"/>
</dbReference>
<keyword evidence="7" id="KW-0804">Transcription</keyword>
<keyword evidence="5" id="KW-0805">Transcription regulation</keyword>
<keyword evidence="8" id="KW-0539">Nucleus</keyword>
<feature type="region of interest" description="Disordered" evidence="9">
    <location>
        <begin position="1"/>
        <end position="67"/>
    </location>
</feature>
<evidence type="ECO:0000256" key="1">
    <source>
        <dbReference type="ARBA" id="ARBA00004123"/>
    </source>
</evidence>
<dbReference type="Pfam" id="PF00554">
    <property type="entry name" value="RHD_DNA_bind"/>
    <property type="match status" value="1"/>
</dbReference>
<dbReference type="Pfam" id="PF00010">
    <property type="entry name" value="HLH"/>
    <property type="match status" value="1"/>
</dbReference>
<dbReference type="InterPro" id="IPR032397">
    <property type="entry name" value="RHD_dimer"/>
</dbReference>
<dbReference type="InterPro" id="IPR037059">
    <property type="entry name" value="RHD_DNA_bind_dom_sf"/>
</dbReference>
<evidence type="ECO:0000313" key="13">
    <source>
        <dbReference type="Proteomes" id="UP001175271"/>
    </source>
</evidence>
<dbReference type="InterPro" id="IPR002909">
    <property type="entry name" value="IPT_dom"/>
</dbReference>
<dbReference type="GO" id="GO:0005737">
    <property type="term" value="C:cytoplasm"/>
    <property type="evidence" value="ECO:0007669"/>
    <property type="project" value="UniProtKB-SubCell"/>
</dbReference>
<dbReference type="SMART" id="SM00353">
    <property type="entry name" value="HLH"/>
    <property type="match status" value="1"/>
</dbReference>
<evidence type="ECO:0008006" key="14">
    <source>
        <dbReference type="Google" id="ProtNLM"/>
    </source>
</evidence>
<name>A0AA39ICQ1_9BILA</name>
<dbReference type="Gene3D" id="2.60.40.340">
    <property type="entry name" value="Rel homology domain (RHD), DNA-binding domain"/>
    <property type="match status" value="1"/>
</dbReference>
<comment type="subcellular location">
    <subcellularLocation>
        <location evidence="2">Cytoplasm</location>
    </subcellularLocation>
    <subcellularLocation>
        <location evidence="1">Nucleus</location>
    </subcellularLocation>
</comment>
<feature type="region of interest" description="Disordered" evidence="9">
    <location>
        <begin position="300"/>
        <end position="322"/>
    </location>
</feature>
<feature type="compositionally biased region" description="Basic and acidic residues" evidence="9">
    <location>
        <begin position="29"/>
        <end position="53"/>
    </location>
</feature>
<evidence type="ECO:0000259" key="11">
    <source>
        <dbReference type="PROSITE" id="PS50888"/>
    </source>
</evidence>
<keyword evidence="13" id="KW-1185">Reference proteome</keyword>
<evidence type="ECO:0000256" key="8">
    <source>
        <dbReference type="ARBA" id="ARBA00023242"/>
    </source>
</evidence>
<dbReference type="PANTHER" id="PTHR12533:SF7">
    <property type="entry name" value="NFAT NUCLEAR FACTOR, ISOFORM B"/>
    <property type="match status" value="1"/>
</dbReference>
<keyword evidence="3" id="KW-0963">Cytoplasm</keyword>
<evidence type="ECO:0000256" key="3">
    <source>
        <dbReference type="ARBA" id="ARBA00022490"/>
    </source>
</evidence>
<dbReference type="InterPro" id="IPR008366">
    <property type="entry name" value="NFAT"/>
</dbReference>
<dbReference type="PROSITE" id="PS50254">
    <property type="entry name" value="REL_2"/>
    <property type="match status" value="1"/>
</dbReference>
<evidence type="ECO:0000256" key="6">
    <source>
        <dbReference type="ARBA" id="ARBA00023125"/>
    </source>
</evidence>
<feature type="compositionally biased region" description="Low complexity" evidence="9">
    <location>
        <begin position="134"/>
        <end position="144"/>
    </location>
</feature>
<dbReference type="InterPro" id="IPR036638">
    <property type="entry name" value="HLH_DNA-bd_sf"/>
</dbReference>
<dbReference type="Gene3D" id="4.10.280.10">
    <property type="entry name" value="Helix-loop-helix DNA-binding domain"/>
    <property type="match status" value="1"/>
</dbReference>
<dbReference type="Proteomes" id="UP001175271">
    <property type="component" value="Unassembled WGS sequence"/>
</dbReference>
<dbReference type="SMART" id="SM00429">
    <property type="entry name" value="IPT"/>
    <property type="match status" value="1"/>
</dbReference>
<feature type="compositionally biased region" description="Acidic residues" evidence="9">
    <location>
        <begin position="1"/>
        <end position="11"/>
    </location>
</feature>
<comment type="caution">
    <text evidence="12">The sequence shown here is derived from an EMBL/GenBank/DDBJ whole genome shotgun (WGS) entry which is preliminary data.</text>
</comment>
<feature type="domain" description="RHD" evidence="10">
    <location>
        <begin position="333"/>
        <end position="491"/>
    </location>
</feature>
<dbReference type="InterPro" id="IPR008967">
    <property type="entry name" value="p53-like_TF_DNA-bd_sf"/>
</dbReference>
<organism evidence="12 13">
    <name type="scientific">Steinernema hermaphroditum</name>
    <dbReference type="NCBI Taxonomy" id="289476"/>
    <lineage>
        <taxon>Eukaryota</taxon>
        <taxon>Metazoa</taxon>
        <taxon>Ecdysozoa</taxon>
        <taxon>Nematoda</taxon>
        <taxon>Chromadorea</taxon>
        <taxon>Rhabditida</taxon>
        <taxon>Tylenchina</taxon>
        <taxon>Panagrolaimomorpha</taxon>
        <taxon>Strongyloidoidea</taxon>
        <taxon>Steinernematidae</taxon>
        <taxon>Steinernema</taxon>
    </lineage>
</organism>
<dbReference type="GO" id="GO:0000978">
    <property type="term" value="F:RNA polymerase II cis-regulatory region sequence-specific DNA binding"/>
    <property type="evidence" value="ECO:0007669"/>
    <property type="project" value="TreeGrafter"/>
</dbReference>
<dbReference type="PROSITE" id="PS00159">
    <property type="entry name" value="ALDOLASE_KDPG_KHG_1"/>
    <property type="match status" value="1"/>
</dbReference>
<dbReference type="SUPFAM" id="SSF81296">
    <property type="entry name" value="E set domains"/>
    <property type="match status" value="1"/>
</dbReference>
<dbReference type="EMBL" id="JAUCMV010000001">
    <property type="protein sequence ID" value="KAK0421971.1"/>
    <property type="molecule type" value="Genomic_DNA"/>
</dbReference>
<dbReference type="SUPFAM" id="SSF49417">
    <property type="entry name" value="p53-like transcription factors"/>
    <property type="match status" value="1"/>
</dbReference>